<evidence type="ECO:0000259" key="1">
    <source>
        <dbReference type="SMART" id="SM00481"/>
    </source>
</evidence>
<dbReference type="InterPro" id="IPR016195">
    <property type="entry name" value="Pol/histidinol_Pase-like"/>
</dbReference>
<reference evidence="2 3" key="1">
    <citation type="submission" date="2020-01" db="EMBL/GenBank/DDBJ databases">
        <title>Insect and environment-associated Actinomycetes.</title>
        <authorList>
            <person name="Currrie C."/>
            <person name="Chevrette M."/>
            <person name="Carlson C."/>
            <person name="Stubbendieck R."/>
            <person name="Wendt-Pienkowski E."/>
        </authorList>
    </citation>
    <scope>NUCLEOTIDE SEQUENCE [LARGE SCALE GENOMIC DNA]</scope>
    <source>
        <strain evidence="2 3">SID10258</strain>
    </source>
</reference>
<dbReference type="SMART" id="SM00481">
    <property type="entry name" value="POLIIIAc"/>
    <property type="match status" value="1"/>
</dbReference>
<dbReference type="Proteomes" id="UP000475532">
    <property type="component" value="Unassembled WGS sequence"/>
</dbReference>
<feature type="domain" description="Polymerase/histidinol phosphatase N-terminal" evidence="1">
    <location>
        <begin position="3"/>
        <end position="70"/>
    </location>
</feature>
<evidence type="ECO:0000313" key="2">
    <source>
        <dbReference type="EMBL" id="NEA28856.1"/>
    </source>
</evidence>
<dbReference type="PANTHER" id="PTHR32294">
    <property type="entry name" value="DNA POLYMERASE III SUBUNIT ALPHA"/>
    <property type="match status" value="1"/>
</dbReference>
<comment type="caution">
    <text evidence="2">The sequence shown here is derived from an EMBL/GenBank/DDBJ whole genome shotgun (WGS) entry which is preliminary data.</text>
</comment>
<dbReference type="AlphaFoldDB" id="A0A6L9QUK6"/>
<dbReference type="GO" id="GO:0006260">
    <property type="term" value="P:DNA replication"/>
    <property type="evidence" value="ECO:0007669"/>
    <property type="project" value="InterPro"/>
</dbReference>
<dbReference type="InterPro" id="IPR004013">
    <property type="entry name" value="PHP_dom"/>
</dbReference>
<name>A0A6L9QUK6_9ACTN</name>
<proteinExistence type="predicted"/>
<dbReference type="SUPFAM" id="SSF89550">
    <property type="entry name" value="PHP domain-like"/>
    <property type="match status" value="1"/>
</dbReference>
<dbReference type="InterPro" id="IPR004805">
    <property type="entry name" value="DnaE2/DnaE/PolC"/>
</dbReference>
<organism evidence="2 3">
    <name type="scientific">Actinomadura bangladeshensis</name>
    <dbReference type="NCBI Taxonomy" id="453573"/>
    <lineage>
        <taxon>Bacteria</taxon>
        <taxon>Bacillati</taxon>
        <taxon>Actinomycetota</taxon>
        <taxon>Actinomycetes</taxon>
        <taxon>Streptosporangiales</taxon>
        <taxon>Thermomonosporaceae</taxon>
        <taxon>Actinomadura</taxon>
    </lineage>
</organism>
<gene>
    <name evidence="2" type="ORF">G3I70_41115</name>
</gene>
<sequence>MDVHIHVASGYSLRHGTAAPAALAERAADLGMETLALTDRDGLYGAVRHVRSCADAGLGAVVGADLRVVSTGEERIVVLAEGRAGWRSLCRLVSAAHAAGGRGNPVVTREMVGAHAEGLVVLLGPASDVGRAVAGRRPDAAAA</sequence>
<dbReference type="EMBL" id="JAAGLI010001092">
    <property type="protein sequence ID" value="NEA28856.1"/>
    <property type="molecule type" value="Genomic_DNA"/>
</dbReference>
<dbReference type="Pfam" id="PF02811">
    <property type="entry name" value="PHP"/>
    <property type="match status" value="1"/>
</dbReference>
<feature type="non-terminal residue" evidence="2">
    <location>
        <position position="143"/>
    </location>
</feature>
<dbReference type="Gene3D" id="3.20.20.140">
    <property type="entry name" value="Metal-dependent hydrolases"/>
    <property type="match status" value="1"/>
</dbReference>
<accession>A0A6L9QUK6</accession>
<dbReference type="CDD" id="cd07431">
    <property type="entry name" value="PHP_PolIIIA"/>
    <property type="match status" value="1"/>
</dbReference>
<dbReference type="PANTHER" id="PTHR32294:SF4">
    <property type="entry name" value="ERROR-PRONE DNA POLYMERASE"/>
    <property type="match status" value="1"/>
</dbReference>
<evidence type="ECO:0000313" key="3">
    <source>
        <dbReference type="Proteomes" id="UP000475532"/>
    </source>
</evidence>
<dbReference type="GO" id="GO:0008408">
    <property type="term" value="F:3'-5' exonuclease activity"/>
    <property type="evidence" value="ECO:0007669"/>
    <property type="project" value="InterPro"/>
</dbReference>
<protein>
    <submittedName>
        <fullName evidence="2">PHP domain-containing protein</fullName>
    </submittedName>
</protein>
<dbReference type="InterPro" id="IPR003141">
    <property type="entry name" value="Pol/His_phosphatase_N"/>
</dbReference>